<feature type="domain" description="Urate oxidase N-terminal" evidence="2">
    <location>
        <begin position="3"/>
        <end position="144"/>
    </location>
</feature>
<dbReference type="RefSeq" id="WP_204469950.1">
    <property type="nucleotide sequence ID" value="NZ_JACLYU010000265.1"/>
</dbReference>
<keyword evidence="1" id="KW-1133">Transmembrane helix</keyword>
<feature type="non-terminal residue" evidence="3">
    <location>
        <position position="1"/>
    </location>
</feature>
<feature type="transmembrane region" description="Helical" evidence="1">
    <location>
        <begin position="6"/>
        <end position="23"/>
    </location>
</feature>
<keyword evidence="4" id="KW-1185">Reference proteome</keyword>
<dbReference type="InterPro" id="IPR010389">
    <property type="entry name" value="Urate_ox_N"/>
</dbReference>
<dbReference type="Pfam" id="PF06181">
    <property type="entry name" value="Urate_ox_N"/>
    <property type="match status" value="1"/>
</dbReference>
<feature type="non-terminal residue" evidence="3">
    <location>
        <position position="145"/>
    </location>
</feature>
<keyword evidence="1" id="KW-0812">Transmembrane</keyword>
<reference evidence="3" key="2">
    <citation type="journal article" date="2021" name="Sci. Rep.">
        <title>The distribution of antibiotic resistance genes in chicken gut microbiota commensals.</title>
        <authorList>
            <person name="Juricova H."/>
            <person name="Matiasovicova J."/>
            <person name="Kubasova T."/>
            <person name="Cejkova D."/>
            <person name="Rychlik I."/>
        </authorList>
    </citation>
    <scope>NUCLEOTIDE SEQUENCE</scope>
    <source>
        <strain evidence="3">An836</strain>
    </source>
</reference>
<keyword evidence="1" id="KW-0472">Membrane</keyword>
<evidence type="ECO:0000256" key="1">
    <source>
        <dbReference type="SAM" id="Phobius"/>
    </source>
</evidence>
<evidence type="ECO:0000313" key="3">
    <source>
        <dbReference type="EMBL" id="MBM6700681.1"/>
    </source>
</evidence>
<accession>A0A938WZC6</accession>
<evidence type="ECO:0000259" key="2">
    <source>
        <dbReference type="Pfam" id="PF06181"/>
    </source>
</evidence>
<feature type="transmembrane region" description="Helical" evidence="1">
    <location>
        <begin position="55"/>
        <end position="74"/>
    </location>
</feature>
<dbReference type="AlphaFoldDB" id="A0A938WZC6"/>
<gene>
    <name evidence="3" type="ORF">H7U32_10415</name>
</gene>
<organism evidence="3 4">
    <name type="scientific">Bifidobacterium pullorum subsp. saeculare</name>
    <dbReference type="NCBI Taxonomy" id="78257"/>
    <lineage>
        <taxon>Bacteria</taxon>
        <taxon>Bacillati</taxon>
        <taxon>Actinomycetota</taxon>
        <taxon>Actinomycetes</taxon>
        <taxon>Bifidobacteriales</taxon>
        <taxon>Bifidobacteriaceae</taxon>
        <taxon>Bifidobacterium</taxon>
    </lineage>
</organism>
<protein>
    <submittedName>
        <fullName evidence="3">Urate hydroxylase PuuD</fullName>
    </submittedName>
</protein>
<dbReference type="EMBL" id="JACLYU010000265">
    <property type="protein sequence ID" value="MBM6700681.1"/>
    <property type="molecule type" value="Genomic_DNA"/>
</dbReference>
<proteinExistence type="predicted"/>
<comment type="caution">
    <text evidence="3">The sequence shown here is derived from an EMBL/GenBank/DDBJ whole genome shotgun (WGS) entry which is preliminary data.</text>
</comment>
<name>A0A938WZC6_9BIFI</name>
<evidence type="ECO:0000313" key="4">
    <source>
        <dbReference type="Proteomes" id="UP000718821"/>
    </source>
</evidence>
<feature type="transmembrane region" description="Helical" evidence="1">
    <location>
        <begin position="30"/>
        <end position="49"/>
    </location>
</feature>
<reference evidence="3" key="1">
    <citation type="submission" date="2020-08" db="EMBL/GenBank/DDBJ databases">
        <authorList>
            <person name="Cejkova D."/>
            <person name="Kubasova T."/>
            <person name="Jahodarova E."/>
            <person name="Rychlik I."/>
        </authorList>
    </citation>
    <scope>NUCLEOTIDE SEQUENCE</scope>
    <source>
        <strain evidence="3">An836</strain>
    </source>
</reference>
<sequence length="145" mass="15446">GGAVAISAGLVVVGWFVYDLLWSSPLGRRTLAASVVSIALLAATAYGLAQLFGGRAAYLQLGAMLGTIMAGNVWRRIVPSQQQMLAATRAGTEVDTSLGLRAKARSTHNHYLTFPVLFLMLSSHFPSTYGHPLNWLVLLCVLAFG</sequence>
<dbReference type="Proteomes" id="UP000718821">
    <property type="component" value="Unassembled WGS sequence"/>
</dbReference>